<sequence length="355" mass="38490">MSSRVRTSVGEDYLEHLAAAHPFTQQEPNHQLQAILCALETTYVKATIQLSDLVAKAGSFVQPLELKSTLIALSVDPHSDDGWCLDPRGLLTLHLSPESHQTLGLTGKKMPFKAHKEKHTVSIPLQPNAESATNRGKRDTALAAWDRRRVEAGVGPWSVIYSANDEGRVAGENQHAELVQRVKCEVRASQSVRIPVVSLSTRPSDLEAAEDWDTDMGALFEWAGLAGLGSQRLNSFDRPDAYVAVYEPPEPSVLGDVTHLRWRGLLCPDFVQSVINAVVSGSGASQFASITSHAFPMTPVSYIPIGKDGTPSASSPARVPSPDAEDSWCVILVREGGKTKWCKAESIGPLDARWG</sequence>
<comment type="caution">
    <text evidence="1">The sequence shown here is derived from an EMBL/GenBank/DDBJ whole genome shotgun (WGS) entry which is preliminary data.</text>
</comment>
<evidence type="ECO:0000313" key="1">
    <source>
        <dbReference type="EMBL" id="KAJ7623127.1"/>
    </source>
</evidence>
<dbReference type="GO" id="GO:0000447">
    <property type="term" value="P:endonucleolytic cleavage in ITS1 to separate SSU-rRNA from 5.8S rRNA and LSU-rRNA from tricistronic rRNA transcript (SSU-rRNA, 5.8S rRNA, LSU-rRNA)"/>
    <property type="evidence" value="ECO:0007669"/>
    <property type="project" value="TreeGrafter"/>
</dbReference>
<organism evidence="1 2">
    <name type="scientific">Roridomyces roridus</name>
    <dbReference type="NCBI Taxonomy" id="1738132"/>
    <lineage>
        <taxon>Eukaryota</taxon>
        <taxon>Fungi</taxon>
        <taxon>Dikarya</taxon>
        <taxon>Basidiomycota</taxon>
        <taxon>Agaricomycotina</taxon>
        <taxon>Agaricomycetes</taxon>
        <taxon>Agaricomycetidae</taxon>
        <taxon>Agaricales</taxon>
        <taxon>Marasmiineae</taxon>
        <taxon>Mycenaceae</taxon>
        <taxon>Roridomyces</taxon>
    </lineage>
</organism>
<dbReference type="GO" id="GO:0004526">
    <property type="term" value="F:ribonuclease P activity"/>
    <property type="evidence" value="ECO:0007669"/>
    <property type="project" value="TreeGrafter"/>
</dbReference>
<keyword evidence="2" id="KW-1185">Reference proteome</keyword>
<proteinExistence type="predicted"/>
<dbReference type="PANTHER" id="PTHR15396">
    <property type="entry name" value="RIBONUCLEASE P PROTEIN SUBUNIT P40"/>
    <property type="match status" value="1"/>
</dbReference>
<dbReference type="PANTHER" id="PTHR15396:SF1">
    <property type="entry name" value="RIBONUCLEASE P PROTEIN SUBUNIT P40"/>
    <property type="match status" value="1"/>
</dbReference>
<dbReference type="GO" id="GO:0000172">
    <property type="term" value="C:ribonuclease MRP complex"/>
    <property type="evidence" value="ECO:0007669"/>
    <property type="project" value="TreeGrafter"/>
</dbReference>
<gene>
    <name evidence="1" type="ORF">FB45DRAFT_1031073</name>
</gene>
<dbReference type="AlphaFoldDB" id="A0AAD7BJD1"/>
<accession>A0AAD7BJD1</accession>
<dbReference type="EMBL" id="JARKIF010000014">
    <property type="protein sequence ID" value="KAJ7623127.1"/>
    <property type="molecule type" value="Genomic_DNA"/>
</dbReference>
<evidence type="ECO:0000313" key="2">
    <source>
        <dbReference type="Proteomes" id="UP001221142"/>
    </source>
</evidence>
<dbReference type="GO" id="GO:0030681">
    <property type="term" value="C:multimeric ribonuclease P complex"/>
    <property type="evidence" value="ECO:0007669"/>
    <property type="project" value="TreeGrafter"/>
</dbReference>
<dbReference type="GO" id="GO:0000171">
    <property type="term" value="F:ribonuclease MRP activity"/>
    <property type="evidence" value="ECO:0007669"/>
    <property type="project" value="TreeGrafter"/>
</dbReference>
<dbReference type="InterPro" id="IPR013893">
    <property type="entry name" value="RNase_P_Rpp40"/>
</dbReference>
<name>A0AAD7BJD1_9AGAR</name>
<dbReference type="GO" id="GO:0001682">
    <property type="term" value="P:tRNA 5'-leader removal"/>
    <property type="evidence" value="ECO:0007669"/>
    <property type="project" value="InterPro"/>
</dbReference>
<dbReference type="Pfam" id="PF08584">
    <property type="entry name" value="Ribonuc_P_40"/>
    <property type="match status" value="1"/>
</dbReference>
<reference evidence="1" key="1">
    <citation type="submission" date="2023-03" db="EMBL/GenBank/DDBJ databases">
        <title>Massive genome expansion in bonnet fungi (Mycena s.s.) driven by repeated elements and novel gene families across ecological guilds.</title>
        <authorList>
            <consortium name="Lawrence Berkeley National Laboratory"/>
            <person name="Harder C.B."/>
            <person name="Miyauchi S."/>
            <person name="Viragh M."/>
            <person name="Kuo A."/>
            <person name="Thoen E."/>
            <person name="Andreopoulos B."/>
            <person name="Lu D."/>
            <person name="Skrede I."/>
            <person name="Drula E."/>
            <person name="Henrissat B."/>
            <person name="Morin E."/>
            <person name="Kohler A."/>
            <person name="Barry K."/>
            <person name="LaButti K."/>
            <person name="Morin E."/>
            <person name="Salamov A."/>
            <person name="Lipzen A."/>
            <person name="Mereny Z."/>
            <person name="Hegedus B."/>
            <person name="Baldrian P."/>
            <person name="Stursova M."/>
            <person name="Weitz H."/>
            <person name="Taylor A."/>
            <person name="Grigoriev I.V."/>
            <person name="Nagy L.G."/>
            <person name="Martin F."/>
            <person name="Kauserud H."/>
        </authorList>
    </citation>
    <scope>NUCLEOTIDE SEQUENCE</scope>
    <source>
        <strain evidence="1">9284</strain>
    </source>
</reference>
<dbReference type="Proteomes" id="UP001221142">
    <property type="component" value="Unassembled WGS sequence"/>
</dbReference>
<protein>
    <submittedName>
        <fullName evidence="1">Ribonuclease P 40kDa subunit-domain-containing protein</fullName>
    </submittedName>
</protein>